<evidence type="ECO:0000313" key="3">
    <source>
        <dbReference type="Proteomes" id="UP000298030"/>
    </source>
</evidence>
<name>A0A4Y7U311_COPMI</name>
<dbReference type="STRING" id="71717.A0A4Y7U311"/>
<accession>A0A4Y7U311</accession>
<sequence>MPLEILGEIFVFLVGIDRRYKTLATISQVCKTWRRAAHLMPRLWCKVSLDPTSPSLSYEGVSAWLGRARLLPRSVHLDSRKCDTPPRKKGLYVGPHCLGEGKCVLSKIDVAKILKETPFLQHVSIQPPTYQCLHNLIDALGTIDERHPWTQITSFAIEIDWEFDWPNHPLSLDTSLIPPSVTSLQLELADYEDIPTRHPKFEIHRTNTSSIRSDTCTNLETLVLDLGYGDLHWSITQDLGSLHSIIQSGIPLPRLRVLHLNNVRSNVLKQLRYLKTPALRESYIQFGPVDWAPGEDAETLYQALTNADLGTSFATFLRGDPRAPPSLELVQITNGVFDESALCNSLRAAPSLKHLGLDNSVFLSDTFTKLSAPEVLPKLQTLELSRLHFPPRELLGLQVFVNKLQMKTSRCRSSVCEIECSEQ</sequence>
<protein>
    <recommendedName>
        <fullName evidence="1">F-box domain-containing protein</fullName>
    </recommendedName>
</protein>
<comment type="caution">
    <text evidence="2">The sequence shown here is derived from an EMBL/GenBank/DDBJ whole genome shotgun (WGS) entry which is preliminary data.</text>
</comment>
<feature type="domain" description="F-box" evidence="1">
    <location>
        <begin position="2"/>
        <end position="49"/>
    </location>
</feature>
<dbReference type="Proteomes" id="UP000298030">
    <property type="component" value="Unassembled WGS sequence"/>
</dbReference>
<dbReference type="InterPro" id="IPR032675">
    <property type="entry name" value="LRR_dom_sf"/>
</dbReference>
<dbReference type="OrthoDB" id="2269034at2759"/>
<proteinExistence type="predicted"/>
<dbReference type="Gene3D" id="3.80.10.10">
    <property type="entry name" value="Ribonuclease Inhibitor"/>
    <property type="match status" value="1"/>
</dbReference>
<dbReference type="InterPro" id="IPR036047">
    <property type="entry name" value="F-box-like_dom_sf"/>
</dbReference>
<dbReference type="SUPFAM" id="SSF52047">
    <property type="entry name" value="RNI-like"/>
    <property type="match status" value="1"/>
</dbReference>
<evidence type="ECO:0000259" key="1">
    <source>
        <dbReference type="Pfam" id="PF12937"/>
    </source>
</evidence>
<dbReference type="InterPro" id="IPR001810">
    <property type="entry name" value="F-box_dom"/>
</dbReference>
<organism evidence="2 3">
    <name type="scientific">Coprinellus micaceus</name>
    <name type="common">Glistening ink-cap mushroom</name>
    <name type="synonym">Coprinus micaceus</name>
    <dbReference type="NCBI Taxonomy" id="71717"/>
    <lineage>
        <taxon>Eukaryota</taxon>
        <taxon>Fungi</taxon>
        <taxon>Dikarya</taxon>
        <taxon>Basidiomycota</taxon>
        <taxon>Agaricomycotina</taxon>
        <taxon>Agaricomycetes</taxon>
        <taxon>Agaricomycetidae</taxon>
        <taxon>Agaricales</taxon>
        <taxon>Agaricineae</taxon>
        <taxon>Psathyrellaceae</taxon>
        <taxon>Coprinellus</taxon>
    </lineage>
</organism>
<reference evidence="2 3" key="1">
    <citation type="journal article" date="2019" name="Nat. Ecol. Evol.">
        <title>Megaphylogeny resolves global patterns of mushroom evolution.</title>
        <authorList>
            <person name="Varga T."/>
            <person name="Krizsan K."/>
            <person name="Foldi C."/>
            <person name="Dima B."/>
            <person name="Sanchez-Garcia M."/>
            <person name="Sanchez-Ramirez S."/>
            <person name="Szollosi G.J."/>
            <person name="Szarkandi J.G."/>
            <person name="Papp V."/>
            <person name="Albert L."/>
            <person name="Andreopoulos W."/>
            <person name="Angelini C."/>
            <person name="Antonin V."/>
            <person name="Barry K.W."/>
            <person name="Bougher N.L."/>
            <person name="Buchanan P."/>
            <person name="Buyck B."/>
            <person name="Bense V."/>
            <person name="Catcheside P."/>
            <person name="Chovatia M."/>
            <person name="Cooper J."/>
            <person name="Damon W."/>
            <person name="Desjardin D."/>
            <person name="Finy P."/>
            <person name="Geml J."/>
            <person name="Haridas S."/>
            <person name="Hughes K."/>
            <person name="Justo A."/>
            <person name="Karasinski D."/>
            <person name="Kautmanova I."/>
            <person name="Kiss B."/>
            <person name="Kocsube S."/>
            <person name="Kotiranta H."/>
            <person name="LaButti K.M."/>
            <person name="Lechner B.E."/>
            <person name="Liimatainen K."/>
            <person name="Lipzen A."/>
            <person name="Lukacs Z."/>
            <person name="Mihaltcheva S."/>
            <person name="Morgado L.N."/>
            <person name="Niskanen T."/>
            <person name="Noordeloos M.E."/>
            <person name="Ohm R.A."/>
            <person name="Ortiz-Santana B."/>
            <person name="Ovrebo C."/>
            <person name="Racz N."/>
            <person name="Riley R."/>
            <person name="Savchenko A."/>
            <person name="Shiryaev A."/>
            <person name="Soop K."/>
            <person name="Spirin V."/>
            <person name="Szebenyi C."/>
            <person name="Tomsovsky M."/>
            <person name="Tulloss R.E."/>
            <person name="Uehling J."/>
            <person name="Grigoriev I.V."/>
            <person name="Vagvolgyi C."/>
            <person name="Papp T."/>
            <person name="Martin F.M."/>
            <person name="Miettinen O."/>
            <person name="Hibbett D.S."/>
            <person name="Nagy L.G."/>
        </authorList>
    </citation>
    <scope>NUCLEOTIDE SEQUENCE [LARGE SCALE GENOMIC DNA]</scope>
    <source>
        <strain evidence="2 3">FP101781</strain>
    </source>
</reference>
<dbReference type="EMBL" id="QPFP01000001">
    <property type="protein sequence ID" value="TEB40182.1"/>
    <property type="molecule type" value="Genomic_DNA"/>
</dbReference>
<dbReference type="Gene3D" id="1.20.1280.50">
    <property type="match status" value="1"/>
</dbReference>
<evidence type="ECO:0000313" key="2">
    <source>
        <dbReference type="EMBL" id="TEB40182.1"/>
    </source>
</evidence>
<gene>
    <name evidence="2" type="ORF">FA13DRAFT_1724414</name>
</gene>
<keyword evidence="3" id="KW-1185">Reference proteome</keyword>
<dbReference type="AlphaFoldDB" id="A0A4Y7U311"/>
<dbReference type="Pfam" id="PF12937">
    <property type="entry name" value="F-box-like"/>
    <property type="match status" value="1"/>
</dbReference>
<dbReference type="SUPFAM" id="SSF81383">
    <property type="entry name" value="F-box domain"/>
    <property type="match status" value="1"/>
</dbReference>